<feature type="compositionally biased region" description="Polar residues" evidence="5">
    <location>
        <begin position="113"/>
        <end position="123"/>
    </location>
</feature>
<name>A0AAV0ARQ2_PHAPC</name>
<accession>A0AAV0ARQ2</accession>
<dbReference type="InterPro" id="IPR009598">
    <property type="entry name" value="BCALP"/>
</dbReference>
<keyword evidence="3 6" id="KW-1133">Transmembrane helix</keyword>
<dbReference type="PANTHER" id="PTHR13259:SF1">
    <property type="entry name" value="BLADDER CANCER-ASSOCIATED PROTEIN"/>
    <property type="match status" value="1"/>
</dbReference>
<feature type="region of interest" description="Disordered" evidence="5">
    <location>
        <begin position="250"/>
        <end position="309"/>
    </location>
</feature>
<evidence type="ECO:0000256" key="1">
    <source>
        <dbReference type="ARBA" id="ARBA00004370"/>
    </source>
</evidence>
<dbReference type="GO" id="GO:0016020">
    <property type="term" value="C:membrane"/>
    <property type="evidence" value="ECO:0007669"/>
    <property type="project" value="UniProtKB-SubCell"/>
</dbReference>
<gene>
    <name evidence="7" type="ORF">PPACK8108_LOCUS5946</name>
</gene>
<dbReference type="PANTHER" id="PTHR13259">
    <property type="entry name" value="BLADDER CANCER 10 KD PROTEIN HOMOLOG"/>
    <property type="match status" value="1"/>
</dbReference>
<evidence type="ECO:0000256" key="2">
    <source>
        <dbReference type="ARBA" id="ARBA00022692"/>
    </source>
</evidence>
<keyword evidence="2 6" id="KW-0812">Transmembrane</keyword>
<dbReference type="EMBL" id="CALTRL010001148">
    <property type="protein sequence ID" value="CAH7671188.1"/>
    <property type="molecule type" value="Genomic_DNA"/>
</dbReference>
<reference evidence="7" key="1">
    <citation type="submission" date="2022-06" db="EMBL/GenBank/DDBJ databases">
        <authorList>
            <consortium name="SYNGENTA / RWTH Aachen University"/>
        </authorList>
    </citation>
    <scope>NUCLEOTIDE SEQUENCE</scope>
</reference>
<feature type="region of interest" description="Disordered" evidence="5">
    <location>
        <begin position="156"/>
        <end position="217"/>
    </location>
</feature>
<evidence type="ECO:0000256" key="5">
    <source>
        <dbReference type="SAM" id="MobiDB-lite"/>
    </source>
</evidence>
<feature type="compositionally biased region" description="Basic and acidic residues" evidence="5">
    <location>
        <begin position="178"/>
        <end position="187"/>
    </location>
</feature>
<feature type="compositionally biased region" description="Basic and acidic residues" evidence="5">
    <location>
        <begin position="207"/>
        <end position="217"/>
    </location>
</feature>
<organism evidence="7 8">
    <name type="scientific">Phakopsora pachyrhizi</name>
    <name type="common">Asian soybean rust disease fungus</name>
    <dbReference type="NCBI Taxonomy" id="170000"/>
    <lineage>
        <taxon>Eukaryota</taxon>
        <taxon>Fungi</taxon>
        <taxon>Dikarya</taxon>
        <taxon>Basidiomycota</taxon>
        <taxon>Pucciniomycotina</taxon>
        <taxon>Pucciniomycetes</taxon>
        <taxon>Pucciniales</taxon>
        <taxon>Phakopsoraceae</taxon>
        <taxon>Phakopsora</taxon>
    </lineage>
</organism>
<keyword evidence="8" id="KW-1185">Reference proteome</keyword>
<feature type="compositionally biased region" description="Basic and acidic residues" evidence="5">
    <location>
        <begin position="159"/>
        <end position="171"/>
    </location>
</feature>
<protein>
    <submittedName>
        <fullName evidence="7">Uncharacterized protein</fullName>
    </submittedName>
</protein>
<dbReference type="SMART" id="SM01396">
    <property type="entry name" value="BC10"/>
    <property type="match status" value="1"/>
</dbReference>
<keyword evidence="4 6" id="KW-0472">Membrane</keyword>
<sequence length="430" mass="49003">MYCLRYFFPILLFFPFPTAPPFLIFLFLISMTVQHKPCAYCSLLLSALFLATCSWDISSTDVSPVYLSRWDSLTSKASISIHQNTSDPSLLDSMLSFYRSESIRPRSNEESTTEGQGDSSEFGNHQYVGIKKSHRSEPVNRCWCYSNFGRPFDYIYPDNHQKNQSDQKDTKVSNSKSGQDKKIDNLRGYRSLSRVGQGTDDDEDDGDSRARSDDNFLKKPGLQIANVLSQIFQPLSRLSSSTNTNKIQKLQKVSSMEKNHLKNRGDRQRVGEGLYRIKGPWKSSEPNSEADLDGEDQRPEQQEKRSFRSSFSKTPLVYTHLMKPILKLLSSKVLTKRLRMILRILMINQKNILSLPSELSRSVSPHIQSYSQWIGIGTRLDGSWTEKLTGGLNLYRWPGGFSVERIRGSVGLGDLEIRLNELIGLKIVWA</sequence>
<dbReference type="Pfam" id="PF06726">
    <property type="entry name" value="BC10"/>
    <property type="match status" value="1"/>
</dbReference>
<evidence type="ECO:0000313" key="7">
    <source>
        <dbReference type="EMBL" id="CAH7671188.1"/>
    </source>
</evidence>
<dbReference type="Proteomes" id="UP001153365">
    <property type="component" value="Unassembled WGS sequence"/>
</dbReference>
<feature type="region of interest" description="Disordered" evidence="5">
    <location>
        <begin position="102"/>
        <end position="124"/>
    </location>
</feature>
<feature type="transmembrane region" description="Helical" evidence="6">
    <location>
        <begin position="6"/>
        <end position="29"/>
    </location>
</feature>
<proteinExistence type="predicted"/>
<comment type="caution">
    <text evidence="7">The sequence shown here is derived from an EMBL/GenBank/DDBJ whole genome shotgun (WGS) entry which is preliminary data.</text>
</comment>
<comment type="subcellular location">
    <subcellularLocation>
        <location evidence="1">Membrane</location>
    </subcellularLocation>
</comment>
<evidence type="ECO:0000256" key="3">
    <source>
        <dbReference type="ARBA" id="ARBA00022989"/>
    </source>
</evidence>
<feature type="compositionally biased region" description="Basic and acidic residues" evidence="5">
    <location>
        <begin position="255"/>
        <end position="270"/>
    </location>
</feature>
<evidence type="ECO:0000313" key="8">
    <source>
        <dbReference type="Proteomes" id="UP001153365"/>
    </source>
</evidence>
<evidence type="ECO:0000256" key="4">
    <source>
        <dbReference type="ARBA" id="ARBA00023136"/>
    </source>
</evidence>
<feature type="compositionally biased region" description="Basic and acidic residues" evidence="5">
    <location>
        <begin position="295"/>
        <end position="306"/>
    </location>
</feature>
<evidence type="ECO:0000256" key="6">
    <source>
        <dbReference type="SAM" id="Phobius"/>
    </source>
</evidence>
<dbReference type="AlphaFoldDB" id="A0AAV0ARQ2"/>